<reference evidence="3" key="1">
    <citation type="journal article" date="2020" name="Stud. Mycol.">
        <title>101 Dothideomycetes genomes: a test case for predicting lifestyles and emergence of pathogens.</title>
        <authorList>
            <person name="Haridas S."/>
            <person name="Albert R."/>
            <person name="Binder M."/>
            <person name="Bloem J."/>
            <person name="Labutti K."/>
            <person name="Salamov A."/>
            <person name="Andreopoulos B."/>
            <person name="Baker S."/>
            <person name="Barry K."/>
            <person name="Bills G."/>
            <person name="Bluhm B."/>
            <person name="Cannon C."/>
            <person name="Castanera R."/>
            <person name="Culley D."/>
            <person name="Daum C."/>
            <person name="Ezra D."/>
            <person name="Gonzalez J."/>
            <person name="Henrissat B."/>
            <person name="Kuo A."/>
            <person name="Liang C."/>
            <person name="Lipzen A."/>
            <person name="Lutzoni F."/>
            <person name="Magnuson J."/>
            <person name="Mondo S."/>
            <person name="Nolan M."/>
            <person name="Ohm R."/>
            <person name="Pangilinan J."/>
            <person name="Park H.-J."/>
            <person name="Ramirez L."/>
            <person name="Alfaro M."/>
            <person name="Sun H."/>
            <person name="Tritt A."/>
            <person name="Yoshinaga Y."/>
            <person name="Zwiers L.-H."/>
            <person name="Turgeon B."/>
            <person name="Goodwin S."/>
            <person name="Spatafora J."/>
            <person name="Crous P."/>
            <person name="Grigoriev I."/>
        </authorList>
    </citation>
    <scope>NUCLEOTIDE SEQUENCE</scope>
    <source>
        <strain evidence="3">CBS 627.86</strain>
    </source>
</reference>
<dbReference type="InterPro" id="IPR056120">
    <property type="entry name" value="DUF7703"/>
</dbReference>
<gene>
    <name evidence="3" type="ORF">BDV96DRAFT_654663</name>
</gene>
<dbReference type="PANTHER" id="PTHR37013:SF3">
    <property type="entry name" value="INTEGRAL MEMBRANE PROTEIN (AFU_ORTHOLOGUE AFUA_1G05950)"/>
    <property type="match status" value="1"/>
</dbReference>
<keyword evidence="1" id="KW-0812">Transmembrane</keyword>
<dbReference type="AlphaFoldDB" id="A0A6A5YHN3"/>
<feature type="transmembrane region" description="Helical" evidence="1">
    <location>
        <begin position="16"/>
        <end position="35"/>
    </location>
</feature>
<feature type="transmembrane region" description="Helical" evidence="1">
    <location>
        <begin position="119"/>
        <end position="138"/>
    </location>
</feature>
<accession>A0A6A5YHN3</accession>
<feature type="transmembrane region" description="Helical" evidence="1">
    <location>
        <begin position="87"/>
        <end position="107"/>
    </location>
</feature>
<feature type="transmembrane region" description="Helical" evidence="1">
    <location>
        <begin position="47"/>
        <end position="67"/>
    </location>
</feature>
<proteinExistence type="predicted"/>
<organism evidence="3 4">
    <name type="scientific">Lophiotrema nucula</name>
    <dbReference type="NCBI Taxonomy" id="690887"/>
    <lineage>
        <taxon>Eukaryota</taxon>
        <taxon>Fungi</taxon>
        <taxon>Dikarya</taxon>
        <taxon>Ascomycota</taxon>
        <taxon>Pezizomycotina</taxon>
        <taxon>Dothideomycetes</taxon>
        <taxon>Pleosporomycetidae</taxon>
        <taxon>Pleosporales</taxon>
        <taxon>Lophiotremataceae</taxon>
        <taxon>Lophiotrema</taxon>
    </lineage>
</organism>
<name>A0A6A5YHN3_9PLEO</name>
<keyword evidence="4" id="KW-1185">Reference proteome</keyword>
<sequence length="370" mass="41666">MNNPNNRFTGTWDSNALAVTVCSALALYNALELELLVFTTFHAYRGLYFWSLVAASFGIIPYVLGYLTEYFRLTVLAVGIAIDTTGWSLMVTGQSVVLYSRLWLVFGGGHRRLLDAVKWMIIVNAVSFHGTTTIVVFGSHFGKNTQAFGKAYDYVERIQMIGFTLQEFILSGLYIWKALDIIRTSERKRNHHLMWQLFSINVIIVVLDIGLLTLEFMNYHVLQQTVKGFTYSVKLKLELSVLSKLVELSQANTRATAVTFGDTNEFLDPTKTVWDISRFTPVFSSSMHTYPKWMSDLEKSGIKRIESAYSPAEATWIKRTPTVAADEVDEYSDAIQPVSTLSNPRLDGRERGSATDLLYADAVRRIASPG</sequence>
<feature type="domain" description="DUF7703" evidence="2">
    <location>
        <begin position="15"/>
        <end position="251"/>
    </location>
</feature>
<keyword evidence="1" id="KW-0472">Membrane</keyword>
<feature type="transmembrane region" description="Helical" evidence="1">
    <location>
        <begin position="197"/>
        <end position="217"/>
    </location>
</feature>
<evidence type="ECO:0000259" key="2">
    <source>
        <dbReference type="Pfam" id="PF24802"/>
    </source>
</evidence>
<evidence type="ECO:0000313" key="3">
    <source>
        <dbReference type="EMBL" id="KAF2106460.1"/>
    </source>
</evidence>
<dbReference type="OrthoDB" id="405906at2759"/>
<dbReference type="Proteomes" id="UP000799770">
    <property type="component" value="Unassembled WGS sequence"/>
</dbReference>
<keyword evidence="1" id="KW-1133">Transmembrane helix</keyword>
<feature type="transmembrane region" description="Helical" evidence="1">
    <location>
        <begin position="158"/>
        <end position="176"/>
    </location>
</feature>
<dbReference type="EMBL" id="ML977362">
    <property type="protein sequence ID" value="KAF2106460.1"/>
    <property type="molecule type" value="Genomic_DNA"/>
</dbReference>
<dbReference type="Pfam" id="PF24802">
    <property type="entry name" value="DUF7703"/>
    <property type="match status" value="1"/>
</dbReference>
<dbReference type="PANTHER" id="PTHR37013">
    <property type="entry name" value="INTEGRAL MEMBRANE PROTEIN (AFU_ORTHOLOGUE AFUA_1G05950)-RELATED"/>
    <property type="match status" value="1"/>
</dbReference>
<protein>
    <recommendedName>
        <fullName evidence="2">DUF7703 domain-containing protein</fullName>
    </recommendedName>
</protein>
<evidence type="ECO:0000256" key="1">
    <source>
        <dbReference type="SAM" id="Phobius"/>
    </source>
</evidence>
<evidence type="ECO:0000313" key="4">
    <source>
        <dbReference type="Proteomes" id="UP000799770"/>
    </source>
</evidence>